<protein>
    <submittedName>
        <fullName evidence="1">Uncharacterized protein</fullName>
    </submittedName>
</protein>
<evidence type="ECO:0000313" key="1">
    <source>
        <dbReference type="EMBL" id="CAE7177361.1"/>
    </source>
</evidence>
<name>A0A812IUI2_SYMPI</name>
<organism evidence="1 2">
    <name type="scientific">Symbiodinium pilosum</name>
    <name type="common">Dinoflagellate</name>
    <dbReference type="NCBI Taxonomy" id="2952"/>
    <lineage>
        <taxon>Eukaryota</taxon>
        <taxon>Sar</taxon>
        <taxon>Alveolata</taxon>
        <taxon>Dinophyceae</taxon>
        <taxon>Suessiales</taxon>
        <taxon>Symbiodiniaceae</taxon>
        <taxon>Symbiodinium</taxon>
    </lineage>
</organism>
<dbReference type="EMBL" id="CAJNIZ010000880">
    <property type="protein sequence ID" value="CAE7177361.1"/>
    <property type="molecule type" value="Genomic_DNA"/>
</dbReference>
<keyword evidence="2" id="KW-1185">Reference proteome</keyword>
<gene>
    <name evidence="1" type="ORF">SPIL2461_LOCUS942</name>
</gene>
<proteinExistence type="predicted"/>
<reference evidence="1" key="1">
    <citation type="submission" date="2021-02" db="EMBL/GenBank/DDBJ databases">
        <authorList>
            <person name="Dougan E. K."/>
            <person name="Rhodes N."/>
            <person name="Thang M."/>
            <person name="Chan C."/>
        </authorList>
    </citation>
    <scope>NUCLEOTIDE SEQUENCE</scope>
</reference>
<accession>A0A812IUI2</accession>
<dbReference type="Proteomes" id="UP000649617">
    <property type="component" value="Unassembled WGS sequence"/>
</dbReference>
<dbReference type="AlphaFoldDB" id="A0A812IUI2"/>
<comment type="caution">
    <text evidence="1">The sequence shown here is derived from an EMBL/GenBank/DDBJ whole genome shotgun (WGS) entry which is preliminary data.</text>
</comment>
<sequence>MADVGGKLRTPFDFELFKQNHFSRALTVLDVLSSKPHAGAESTALAGRLQKEKQKSLATFEQALAAIKKQMASQHLETLRPTCQVLQAHDNGAMGYSAQQRTLTAHVADCPQRSFCRQALGG</sequence>
<evidence type="ECO:0000313" key="2">
    <source>
        <dbReference type="Proteomes" id="UP000649617"/>
    </source>
</evidence>